<keyword evidence="3" id="KW-1185">Reference proteome</keyword>
<dbReference type="CDD" id="cd00192">
    <property type="entry name" value="PTKc"/>
    <property type="match status" value="1"/>
</dbReference>
<evidence type="ECO:0000313" key="3">
    <source>
        <dbReference type="Proteomes" id="UP000225706"/>
    </source>
</evidence>
<keyword evidence="2" id="KW-0675">Receptor</keyword>
<keyword evidence="2" id="KW-0418">Kinase</keyword>
<dbReference type="InterPro" id="IPR020635">
    <property type="entry name" value="Tyr_kinase_cat_dom"/>
</dbReference>
<dbReference type="Gene3D" id="3.30.200.20">
    <property type="entry name" value="Phosphorylase Kinase, domain 1"/>
    <property type="match status" value="1"/>
</dbReference>
<dbReference type="GO" id="GO:0004714">
    <property type="term" value="F:transmembrane receptor protein tyrosine kinase activity"/>
    <property type="evidence" value="ECO:0007669"/>
    <property type="project" value="TreeGrafter"/>
</dbReference>
<dbReference type="AlphaFoldDB" id="A0A2B4RD77"/>
<comment type="caution">
    <text evidence="2">The sequence shown here is derived from an EMBL/GenBank/DDBJ whole genome shotgun (WGS) entry which is preliminary data.</text>
</comment>
<feature type="domain" description="Protein kinase" evidence="1">
    <location>
        <begin position="75"/>
        <end position="380"/>
    </location>
</feature>
<dbReference type="InterPro" id="IPR008266">
    <property type="entry name" value="Tyr_kinase_AS"/>
</dbReference>
<sequence length="473" mass="54398">MARNKTPGLDGLPMEFYLHFWDVVGADLVAVLNECFSSGSLSLSQRRGVITLLFKKGDRLNPKNWRPISLLNVGYKLASWAMAGRLLRVIHLVVNRNQTCGVPGRFIENASESERKDLLSELELMKQLKPHPYVIKLLGCVTKSVPLLVLIEYVPHGDLLGYLRKSRGLNDTYFKDPNIKPQTNLTSQQLMRFAWQIADGMTYLSSIAVIHRDLAARNVLVGEEETCKLTDFGMARDVQENDIYERKSRGRLPVKWTAIEALLYGKYSTKSDVWSYGVLLYEIFTIEGVSLSLSMYTGPQSHYTERTINKREPEWLYDRAKLREEQFRPENSVNEEDDLHEGARELRLFAKESGQGVRQQRVRDNTKEKAGTLPLALSTIRGVRASQTENAVDMLEEPQALDARQPKRAQIETRPVRFAKGDLVVLKYNWRRYLELFFLAILREDLHRSNDGIFERTMHIQNWLKPSEEDPLV</sequence>
<dbReference type="SUPFAM" id="SSF56112">
    <property type="entry name" value="Protein kinase-like (PK-like)"/>
    <property type="match status" value="1"/>
</dbReference>
<dbReference type="Proteomes" id="UP000225706">
    <property type="component" value="Unassembled WGS sequence"/>
</dbReference>
<evidence type="ECO:0000313" key="2">
    <source>
        <dbReference type="EMBL" id="PFX14202.1"/>
    </source>
</evidence>
<dbReference type="GO" id="GO:0007169">
    <property type="term" value="P:cell surface receptor protein tyrosine kinase signaling pathway"/>
    <property type="evidence" value="ECO:0007669"/>
    <property type="project" value="TreeGrafter"/>
</dbReference>
<dbReference type="PANTHER" id="PTHR24416:SF611">
    <property type="entry name" value="TYROSINE-PROTEIN KINASE TRANSMEMBRANE RECEPTOR ROR"/>
    <property type="match status" value="1"/>
</dbReference>
<dbReference type="InterPro" id="IPR001245">
    <property type="entry name" value="Ser-Thr/Tyr_kinase_cat_dom"/>
</dbReference>
<dbReference type="GO" id="GO:0005886">
    <property type="term" value="C:plasma membrane"/>
    <property type="evidence" value="ECO:0007669"/>
    <property type="project" value="TreeGrafter"/>
</dbReference>
<organism evidence="2 3">
    <name type="scientific">Stylophora pistillata</name>
    <name type="common">Smooth cauliflower coral</name>
    <dbReference type="NCBI Taxonomy" id="50429"/>
    <lineage>
        <taxon>Eukaryota</taxon>
        <taxon>Metazoa</taxon>
        <taxon>Cnidaria</taxon>
        <taxon>Anthozoa</taxon>
        <taxon>Hexacorallia</taxon>
        <taxon>Scleractinia</taxon>
        <taxon>Astrocoeniina</taxon>
        <taxon>Pocilloporidae</taxon>
        <taxon>Stylophora</taxon>
    </lineage>
</organism>
<keyword evidence="2" id="KW-0808">Transferase</keyword>
<dbReference type="SMART" id="SM00219">
    <property type="entry name" value="TyrKc"/>
    <property type="match status" value="1"/>
</dbReference>
<dbReference type="PRINTS" id="PR00109">
    <property type="entry name" value="TYRKINASE"/>
</dbReference>
<dbReference type="Pfam" id="PF07714">
    <property type="entry name" value="PK_Tyr_Ser-Thr"/>
    <property type="match status" value="1"/>
</dbReference>
<dbReference type="EMBL" id="LSMT01000821">
    <property type="protein sequence ID" value="PFX14202.1"/>
    <property type="molecule type" value="Genomic_DNA"/>
</dbReference>
<dbReference type="GO" id="GO:0043235">
    <property type="term" value="C:receptor complex"/>
    <property type="evidence" value="ECO:0007669"/>
    <property type="project" value="TreeGrafter"/>
</dbReference>
<dbReference type="OrthoDB" id="5984329at2759"/>
<dbReference type="InterPro" id="IPR000719">
    <property type="entry name" value="Prot_kinase_dom"/>
</dbReference>
<protein>
    <submittedName>
        <fullName evidence="2">Tyrosine kinase receptor Cad96Ca</fullName>
    </submittedName>
</protein>
<name>A0A2B4RD77_STYPI</name>
<reference evidence="3" key="1">
    <citation type="journal article" date="2017" name="bioRxiv">
        <title>Comparative analysis of the genomes of Stylophora pistillata and Acropora digitifera provides evidence for extensive differences between species of corals.</title>
        <authorList>
            <person name="Voolstra C.R."/>
            <person name="Li Y."/>
            <person name="Liew Y.J."/>
            <person name="Baumgarten S."/>
            <person name="Zoccola D."/>
            <person name="Flot J.-F."/>
            <person name="Tambutte S."/>
            <person name="Allemand D."/>
            <person name="Aranda M."/>
        </authorList>
    </citation>
    <scope>NUCLEOTIDE SEQUENCE [LARGE SCALE GENOMIC DNA]</scope>
</reference>
<dbReference type="PANTHER" id="PTHR24416">
    <property type="entry name" value="TYROSINE-PROTEIN KINASE RECEPTOR"/>
    <property type="match status" value="1"/>
</dbReference>
<accession>A0A2B4RD77</accession>
<dbReference type="PROSITE" id="PS50011">
    <property type="entry name" value="PROTEIN_KINASE_DOM"/>
    <property type="match status" value="1"/>
</dbReference>
<proteinExistence type="predicted"/>
<dbReference type="PROSITE" id="PS00109">
    <property type="entry name" value="PROTEIN_KINASE_TYR"/>
    <property type="match status" value="1"/>
</dbReference>
<dbReference type="Gene3D" id="1.10.510.10">
    <property type="entry name" value="Transferase(Phosphotransferase) domain 1"/>
    <property type="match status" value="1"/>
</dbReference>
<dbReference type="GO" id="GO:0005524">
    <property type="term" value="F:ATP binding"/>
    <property type="evidence" value="ECO:0007669"/>
    <property type="project" value="InterPro"/>
</dbReference>
<dbReference type="InterPro" id="IPR050122">
    <property type="entry name" value="RTK"/>
</dbReference>
<dbReference type="InterPro" id="IPR011009">
    <property type="entry name" value="Kinase-like_dom_sf"/>
</dbReference>
<evidence type="ECO:0000259" key="1">
    <source>
        <dbReference type="PROSITE" id="PS50011"/>
    </source>
</evidence>
<gene>
    <name evidence="2" type="primary">Cad96Ca</name>
    <name evidence="2" type="ORF">AWC38_SpisGene21660</name>
</gene>